<dbReference type="GO" id="GO:0043720">
    <property type="term" value="F:3-keto-5-aminohexanoate cleavage activity"/>
    <property type="evidence" value="ECO:0007669"/>
    <property type="project" value="InterPro"/>
</dbReference>
<name>A0A560H1M8_9PROT</name>
<proteinExistence type="predicted"/>
<dbReference type="PANTHER" id="PTHR37418:SF2">
    <property type="entry name" value="3-KETO-5-AMINOHEXANOATE CLEAVAGE ENZYME"/>
    <property type="match status" value="1"/>
</dbReference>
<accession>A0A560H1M8</accession>
<dbReference type="Pfam" id="PF05853">
    <property type="entry name" value="BKACE"/>
    <property type="match status" value="1"/>
</dbReference>
<dbReference type="InterPro" id="IPR013785">
    <property type="entry name" value="Aldolase_TIM"/>
</dbReference>
<reference evidence="5 6" key="1">
    <citation type="submission" date="2019-06" db="EMBL/GenBank/DDBJ databases">
        <title>Genomic Encyclopedia of Type Strains, Phase IV (KMG-V): Genome sequencing to study the core and pangenomes of soil and plant-associated prokaryotes.</title>
        <authorList>
            <person name="Whitman W."/>
        </authorList>
    </citation>
    <scope>NUCLEOTIDE SEQUENCE [LARGE SCALE GENOMIC DNA]</scope>
    <source>
        <strain evidence="5 6">BR 11622</strain>
    </source>
</reference>
<keyword evidence="4" id="KW-0862">Zinc</keyword>
<gene>
    <name evidence="5" type="ORF">FBZ90_110174</name>
</gene>
<sequence>MNADPVILTVAPNGARRLKTDHPAIPLDPAEIARDAAACLEAGAAMIHMHVRDAQGRHLLDADAYAAATRAVRDAVGDRLVVQVTTEAAGLYHPPHQMAVIRALRPEAVSLAIRELAPDAAHEKEAADFFAWLARERIMVQTILYSRDDLLRWHDLRRRGVVPEVPHFLLYVLGRYTAGQVSDPRDLLPFLEPVADAAQDNTGDVPWAVCAFGRRENACVLTATGLGGHIRVGFENNLHLPDGALASGNAALVAAAAQGGRLMGRPPATADDVRARFGA</sequence>
<dbReference type="PANTHER" id="PTHR37418">
    <property type="entry name" value="3-KETO-5-AMINOHEXANOATE CLEAVAGE ENZYME-RELATED"/>
    <property type="match status" value="1"/>
</dbReference>
<protein>
    <submittedName>
        <fullName evidence="5">Uncharacterized protein (DUF849 family)</fullName>
    </submittedName>
</protein>
<dbReference type="AlphaFoldDB" id="A0A560H1M8"/>
<dbReference type="InterPro" id="IPR008567">
    <property type="entry name" value="BKACE"/>
</dbReference>
<comment type="caution">
    <text evidence="5">The sequence shown here is derived from an EMBL/GenBank/DDBJ whole genome shotgun (WGS) entry which is preliminary data.</text>
</comment>
<keyword evidence="6" id="KW-1185">Reference proteome</keyword>
<dbReference type="EMBL" id="VITR01000010">
    <property type="protein sequence ID" value="TWB39709.1"/>
    <property type="molecule type" value="Genomic_DNA"/>
</dbReference>
<comment type="cofactor">
    <cofactor evidence="1">
        <name>Zn(2+)</name>
        <dbReference type="ChEBI" id="CHEBI:29105"/>
    </cofactor>
</comment>
<evidence type="ECO:0000313" key="5">
    <source>
        <dbReference type="EMBL" id="TWB39709.1"/>
    </source>
</evidence>
<evidence type="ECO:0000313" key="6">
    <source>
        <dbReference type="Proteomes" id="UP000315751"/>
    </source>
</evidence>
<dbReference type="Gene3D" id="3.20.20.70">
    <property type="entry name" value="Aldolase class I"/>
    <property type="match status" value="1"/>
</dbReference>
<evidence type="ECO:0000256" key="1">
    <source>
        <dbReference type="ARBA" id="ARBA00001947"/>
    </source>
</evidence>
<dbReference type="GO" id="GO:0046872">
    <property type="term" value="F:metal ion binding"/>
    <property type="evidence" value="ECO:0007669"/>
    <property type="project" value="UniProtKB-KW"/>
</dbReference>
<evidence type="ECO:0000256" key="4">
    <source>
        <dbReference type="ARBA" id="ARBA00022833"/>
    </source>
</evidence>
<keyword evidence="3" id="KW-0479">Metal-binding</keyword>
<evidence type="ECO:0000256" key="2">
    <source>
        <dbReference type="ARBA" id="ARBA00022679"/>
    </source>
</evidence>
<keyword evidence="2" id="KW-0808">Transferase</keyword>
<dbReference type="RefSeq" id="WP_145734187.1">
    <property type="nucleotide sequence ID" value="NZ_VITR01000010.1"/>
</dbReference>
<evidence type="ECO:0000256" key="3">
    <source>
        <dbReference type="ARBA" id="ARBA00022723"/>
    </source>
</evidence>
<dbReference type="Proteomes" id="UP000315751">
    <property type="component" value="Unassembled WGS sequence"/>
</dbReference>
<dbReference type="OrthoDB" id="9805277at2"/>
<organism evidence="5 6">
    <name type="scientific">Nitrospirillum amazonense</name>
    <dbReference type="NCBI Taxonomy" id="28077"/>
    <lineage>
        <taxon>Bacteria</taxon>
        <taxon>Pseudomonadati</taxon>
        <taxon>Pseudomonadota</taxon>
        <taxon>Alphaproteobacteria</taxon>
        <taxon>Rhodospirillales</taxon>
        <taxon>Azospirillaceae</taxon>
        <taxon>Nitrospirillum</taxon>
    </lineage>
</organism>